<evidence type="ECO:0000256" key="6">
    <source>
        <dbReference type="RuleBase" id="RU003345"/>
    </source>
</evidence>
<evidence type="ECO:0000313" key="8">
    <source>
        <dbReference type="EMBL" id="GAA0512292.1"/>
    </source>
</evidence>
<evidence type="ECO:0000313" key="9">
    <source>
        <dbReference type="Proteomes" id="UP001500191"/>
    </source>
</evidence>
<dbReference type="PANTHER" id="PTHR43570">
    <property type="entry name" value="ALDEHYDE DEHYDROGENASE"/>
    <property type="match status" value="1"/>
</dbReference>
<evidence type="ECO:0000256" key="4">
    <source>
        <dbReference type="PIRNR" id="PIRNR036492"/>
    </source>
</evidence>
<dbReference type="SUPFAM" id="SSF53720">
    <property type="entry name" value="ALDH-like"/>
    <property type="match status" value="1"/>
</dbReference>
<evidence type="ECO:0000256" key="5">
    <source>
        <dbReference type="PROSITE-ProRule" id="PRU10007"/>
    </source>
</evidence>
<protein>
    <recommendedName>
        <fullName evidence="4">Aldehyde dehydrogenase</fullName>
    </recommendedName>
</protein>
<evidence type="ECO:0000256" key="2">
    <source>
        <dbReference type="ARBA" id="ARBA00023002"/>
    </source>
</evidence>
<keyword evidence="9" id="KW-1185">Reference proteome</keyword>
<organism evidence="8 9">
    <name type="scientific">Deinococcus depolymerans</name>
    <dbReference type="NCBI Taxonomy" id="392408"/>
    <lineage>
        <taxon>Bacteria</taxon>
        <taxon>Thermotogati</taxon>
        <taxon>Deinococcota</taxon>
        <taxon>Deinococci</taxon>
        <taxon>Deinococcales</taxon>
        <taxon>Deinococcaceae</taxon>
        <taxon>Deinococcus</taxon>
    </lineage>
</organism>
<evidence type="ECO:0000256" key="1">
    <source>
        <dbReference type="ARBA" id="ARBA00009986"/>
    </source>
</evidence>
<dbReference type="InterPro" id="IPR029510">
    <property type="entry name" value="Ald_DH_CS_GLU"/>
</dbReference>
<comment type="similarity">
    <text evidence="1 4 6">Belongs to the aldehyde dehydrogenase family.</text>
</comment>
<dbReference type="PROSITE" id="PS00687">
    <property type="entry name" value="ALDEHYDE_DEHYDR_GLU"/>
    <property type="match status" value="1"/>
</dbReference>
<dbReference type="InterPro" id="IPR016163">
    <property type="entry name" value="Ald_DH_C"/>
</dbReference>
<dbReference type="EMBL" id="BAAADB010000016">
    <property type="protein sequence ID" value="GAA0512292.1"/>
    <property type="molecule type" value="Genomic_DNA"/>
</dbReference>
<dbReference type="Gene3D" id="3.40.605.10">
    <property type="entry name" value="Aldehyde Dehydrogenase, Chain A, domain 1"/>
    <property type="match status" value="1"/>
</dbReference>
<keyword evidence="2 4" id="KW-0560">Oxidoreductase</keyword>
<name>A0ABN1C5L2_9DEIO</name>
<dbReference type="Gene3D" id="3.40.309.10">
    <property type="entry name" value="Aldehyde Dehydrogenase, Chain A, domain 2"/>
    <property type="match status" value="1"/>
</dbReference>
<proteinExistence type="inferred from homology"/>
<dbReference type="Pfam" id="PF00171">
    <property type="entry name" value="Aldedh"/>
    <property type="match status" value="1"/>
</dbReference>
<comment type="caution">
    <text evidence="8">The sequence shown here is derived from an EMBL/GenBank/DDBJ whole genome shotgun (WGS) entry which is preliminary data.</text>
</comment>
<accession>A0ABN1C5L2</accession>
<evidence type="ECO:0000256" key="3">
    <source>
        <dbReference type="ARBA" id="ARBA00023027"/>
    </source>
</evidence>
<gene>
    <name evidence="8" type="ORF">GCM10008937_20120</name>
</gene>
<feature type="domain" description="Aldehyde dehydrogenase" evidence="7">
    <location>
        <begin position="10"/>
        <end position="439"/>
    </location>
</feature>
<dbReference type="InterPro" id="IPR015590">
    <property type="entry name" value="Aldehyde_DH_dom"/>
</dbReference>
<dbReference type="InterPro" id="IPR016162">
    <property type="entry name" value="Ald_DH_N"/>
</dbReference>
<reference evidence="8 9" key="1">
    <citation type="journal article" date="2019" name="Int. J. Syst. Evol. Microbiol.">
        <title>The Global Catalogue of Microorganisms (GCM) 10K type strain sequencing project: providing services to taxonomists for standard genome sequencing and annotation.</title>
        <authorList>
            <consortium name="The Broad Institute Genomics Platform"/>
            <consortium name="The Broad Institute Genome Sequencing Center for Infectious Disease"/>
            <person name="Wu L."/>
            <person name="Ma J."/>
        </authorList>
    </citation>
    <scope>NUCLEOTIDE SEQUENCE [LARGE SCALE GENOMIC DNA]</scope>
    <source>
        <strain evidence="8 9">JCM 14368</strain>
    </source>
</reference>
<dbReference type="PROSITE" id="PS00070">
    <property type="entry name" value="ALDEHYDE_DEHYDR_CYS"/>
    <property type="match status" value="1"/>
</dbReference>
<sequence length="478" mass="52495">MTVNLTDPTPQDLRALFDLQRAARWDIARSTPKDRVRTLRRLRAAIIARRDDLTRAIHADFGKARLESEVTEIHHVIAEIDHATRHLRRWTAPHPVPGTPELLGSRSWVQSEPLGQVLILSPWNYPFGLLMAPLVAAIAAGNVVTLRPSEKVPHTARALQELIGAVFHPAHAALVTGDVPVADALLDLPFDHVFFTGSTAVGRKVATRAAAHLASVTLELGGKSPTLLLPDADPTLAGQRTGWAKFLNAGQTCVAPDHAWVPPELETPFVDAARTYLRGAYGEGHAAQRSPDYARLIDRPALDRLLGLIDDARTHGATLATGGQTDPADRFLAPTILTGVTPDMAIMQEELFGPVLPVLRARPDEAMTWIRERPKPLALYVYSRSGAAARDVLSRTSAGTSVINHGFIHMIHPHLPFGGTGQSGTGQYHGHSGFRTLSHERAVLHQRRWSPTDLLRPPYARPGVQRLWQARRRLDDRR</sequence>
<dbReference type="InterPro" id="IPR016161">
    <property type="entry name" value="Ald_DH/histidinol_DH"/>
</dbReference>
<dbReference type="PANTHER" id="PTHR43570:SF20">
    <property type="entry name" value="ALDEHYDE DEHYDROGENASE ALDX-RELATED"/>
    <property type="match status" value="1"/>
</dbReference>
<keyword evidence="3" id="KW-0520">NAD</keyword>
<dbReference type="PIRSF" id="PIRSF036492">
    <property type="entry name" value="ALDH"/>
    <property type="match status" value="1"/>
</dbReference>
<dbReference type="InterPro" id="IPR012394">
    <property type="entry name" value="Aldehyde_DH_NAD(P)"/>
</dbReference>
<dbReference type="Proteomes" id="UP001500191">
    <property type="component" value="Unassembled WGS sequence"/>
</dbReference>
<evidence type="ECO:0000259" key="7">
    <source>
        <dbReference type="Pfam" id="PF00171"/>
    </source>
</evidence>
<feature type="active site" evidence="5">
    <location>
        <position position="219"/>
    </location>
</feature>
<dbReference type="InterPro" id="IPR016160">
    <property type="entry name" value="Ald_DH_CS_CYS"/>
</dbReference>